<evidence type="ECO:0000259" key="2">
    <source>
        <dbReference type="SMART" id="SM00020"/>
    </source>
</evidence>
<dbReference type="SMART" id="SM00020">
    <property type="entry name" value="Tryp_SPc"/>
    <property type="match status" value="1"/>
</dbReference>
<name>A0ABZ2M235_9BACT</name>
<dbReference type="PRINTS" id="PR00722">
    <property type="entry name" value="CHYMOTRYPSIN"/>
</dbReference>
<protein>
    <submittedName>
        <fullName evidence="3">Trypsin-like serine protease</fullName>
        <ecNumber evidence="3">3.4.21.-</ecNumber>
    </submittedName>
</protein>
<dbReference type="InterPro" id="IPR043504">
    <property type="entry name" value="Peptidase_S1_PA_chymotrypsin"/>
</dbReference>
<feature type="domain" description="Peptidase S1" evidence="2">
    <location>
        <begin position="73"/>
        <end position="310"/>
    </location>
</feature>
<dbReference type="PROSITE" id="PS51257">
    <property type="entry name" value="PROKAR_LIPOPROTEIN"/>
    <property type="match status" value="1"/>
</dbReference>
<feature type="chain" id="PRO_5046291550" evidence="1">
    <location>
        <begin position="21"/>
        <end position="369"/>
    </location>
</feature>
<evidence type="ECO:0000313" key="3">
    <source>
        <dbReference type="EMBL" id="WXB16138.1"/>
    </source>
</evidence>
<dbReference type="Pfam" id="PF00089">
    <property type="entry name" value="Trypsin"/>
    <property type="match status" value="1"/>
</dbReference>
<dbReference type="InterPro" id="IPR009003">
    <property type="entry name" value="Peptidase_S1_PA"/>
</dbReference>
<sequence>MRSSHFGRLLALGMAIPSFVACSSAGQDNDSAPSSASHESSLINAPIDTAHPFEVGVCTGVLNTDPAKGEVGACVGTASSRCSGSLVAPNLVLTARHCVHQGIEQTPFCNSYLTTNPAKPGGVRVSTDPSIKVGGPRFIEVSRIVVAEGNNGCDDDVALLVLSQNINDVEPAWVDLHRNLVSHPPADGKAAVVGRGVIDRAYDPVTHKLVRNDDGDLKRRVLTNVPFIGAGVGYAIPDFEQPNNELPSTEGIFLIGRSTLSGDSGCGVFLNDNFATKPTLIGVHSAGGFGLDGESSGSLNVRLDRHRAWIVSAALQAAREGNYTAPSWASTVSTCSSAGGTCRKSQCSAGERSDSDLRCGIDAACCVPQ</sequence>
<evidence type="ECO:0000313" key="4">
    <source>
        <dbReference type="Proteomes" id="UP001370348"/>
    </source>
</evidence>
<organism evidence="3 4">
    <name type="scientific">Pendulispora albinea</name>
    <dbReference type="NCBI Taxonomy" id="2741071"/>
    <lineage>
        <taxon>Bacteria</taxon>
        <taxon>Pseudomonadati</taxon>
        <taxon>Myxococcota</taxon>
        <taxon>Myxococcia</taxon>
        <taxon>Myxococcales</taxon>
        <taxon>Sorangiineae</taxon>
        <taxon>Pendulisporaceae</taxon>
        <taxon>Pendulispora</taxon>
    </lineage>
</organism>
<evidence type="ECO:0000256" key="1">
    <source>
        <dbReference type="SAM" id="SignalP"/>
    </source>
</evidence>
<dbReference type="InterPro" id="IPR001254">
    <property type="entry name" value="Trypsin_dom"/>
</dbReference>
<dbReference type="SUPFAM" id="SSF50494">
    <property type="entry name" value="Trypsin-like serine proteases"/>
    <property type="match status" value="1"/>
</dbReference>
<dbReference type="GO" id="GO:0016787">
    <property type="term" value="F:hydrolase activity"/>
    <property type="evidence" value="ECO:0007669"/>
    <property type="project" value="UniProtKB-KW"/>
</dbReference>
<keyword evidence="1" id="KW-0732">Signal</keyword>
<keyword evidence="4" id="KW-1185">Reference proteome</keyword>
<feature type="signal peptide" evidence="1">
    <location>
        <begin position="1"/>
        <end position="20"/>
    </location>
</feature>
<reference evidence="3 4" key="1">
    <citation type="submission" date="2021-12" db="EMBL/GenBank/DDBJ databases">
        <title>Discovery of the Pendulisporaceae a myxobacterial family with distinct sporulation behavior and unique specialized metabolism.</title>
        <authorList>
            <person name="Garcia R."/>
            <person name="Popoff A."/>
            <person name="Bader C.D."/>
            <person name="Loehr J."/>
            <person name="Walesch S."/>
            <person name="Walt C."/>
            <person name="Boldt J."/>
            <person name="Bunk B."/>
            <person name="Haeckl F.J.F.P.J."/>
            <person name="Gunesch A.P."/>
            <person name="Birkelbach J."/>
            <person name="Nuebel U."/>
            <person name="Pietschmann T."/>
            <person name="Bach T."/>
            <person name="Mueller R."/>
        </authorList>
    </citation>
    <scope>NUCLEOTIDE SEQUENCE [LARGE SCALE GENOMIC DNA]</scope>
    <source>
        <strain evidence="3 4">MSr11954</strain>
    </source>
</reference>
<dbReference type="Proteomes" id="UP001370348">
    <property type="component" value="Chromosome"/>
</dbReference>
<dbReference type="Gene3D" id="2.40.10.10">
    <property type="entry name" value="Trypsin-like serine proteases"/>
    <property type="match status" value="1"/>
</dbReference>
<gene>
    <name evidence="3" type="ORF">LZC94_02435</name>
</gene>
<accession>A0ABZ2M235</accession>
<dbReference type="EMBL" id="CP089984">
    <property type="protein sequence ID" value="WXB16138.1"/>
    <property type="molecule type" value="Genomic_DNA"/>
</dbReference>
<dbReference type="EC" id="3.4.21.-" evidence="3"/>
<dbReference type="RefSeq" id="WP_394825767.1">
    <property type="nucleotide sequence ID" value="NZ_CP089984.1"/>
</dbReference>
<proteinExistence type="predicted"/>
<keyword evidence="3" id="KW-0378">Hydrolase</keyword>
<dbReference type="InterPro" id="IPR001314">
    <property type="entry name" value="Peptidase_S1A"/>
</dbReference>